<dbReference type="Proteomes" id="UP000229378">
    <property type="component" value="Unassembled WGS sequence"/>
</dbReference>
<accession>A0A2G4U4L5</accession>
<name>A0A2G4U4L5_YERBE</name>
<feature type="transmembrane region" description="Helical" evidence="1">
    <location>
        <begin position="15"/>
        <end position="37"/>
    </location>
</feature>
<reference evidence="2 3" key="1">
    <citation type="submission" date="2017-10" db="EMBL/GenBank/DDBJ databases">
        <authorList>
            <person name="Banno H."/>
            <person name="Chua N.-H."/>
        </authorList>
    </citation>
    <scope>NUCLEOTIDE SEQUENCE [LARGE SCALE GENOMIC DNA]</scope>
    <source>
        <strain evidence="2 3">SCPM-O-B-7607</strain>
    </source>
</reference>
<evidence type="ECO:0000256" key="1">
    <source>
        <dbReference type="SAM" id="Phobius"/>
    </source>
</evidence>
<evidence type="ECO:0000313" key="2">
    <source>
        <dbReference type="EMBL" id="PHZ28261.1"/>
    </source>
</evidence>
<sequence length="77" mass="8710">MNILESTDGLRMKKLLIILTILIGSIVLITFTTHVACMELIEFIMQKIGVRCYMKRLVNIINGFLNSGLRGLIEQLS</sequence>
<keyword evidence="1" id="KW-1133">Transmembrane helix</keyword>
<dbReference type="EMBL" id="PEHN01000004">
    <property type="protein sequence ID" value="PHZ28261.1"/>
    <property type="molecule type" value="Genomic_DNA"/>
</dbReference>
<evidence type="ECO:0000313" key="3">
    <source>
        <dbReference type="Proteomes" id="UP000229378"/>
    </source>
</evidence>
<keyword evidence="1" id="KW-0472">Membrane</keyword>
<keyword evidence="1" id="KW-0812">Transmembrane</keyword>
<gene>
    <name evidence="2" type="ORF">CS533_05955</name>
</gene>
<proteinExistence type="predicted"/>
<protein>
    <submittedName>
        <fullName evidence="2">Uncharacterized protein</fullName>
    </submittedName>
</protein>
<organism evidence="2 3">
    <name type="scientific">Yersinia bercovieri</name>
    <dbReference type="NCBI Taxonomy" id="634"/>
    <lineage>
        <taxon>Bacteria</taxon>
        <taxon>Pseudomonadati</taxon>
        <taxon>Pseudomonadota</taxon>
        <taxon>Gammaproteobacteria</taxon>
        <taxon>Enterobacterales</taxon>
        <taxon>Yersiniaceae</taxon>
        <taxon>Yersinia</taxon>
    </lineage>
</organism>
<comment type="caution">
    <text evidence="2">The sequence shown here is derived from an EMBL/GenBank/DDBJ whole genome shotgun (WGS) entry which is preliminary data.</text>
</comment>
<dbReference type="AlphaFoldDB" id="A0A2G4U4L5"/>